<evidence type="ECO:0000256" key="1">
    <source>
        <dbReference type="SAM" id="Phobius"/>
    </source>
</evidence>
<comment type="caution">
    <text evidence="2">The sequence shown here is derived from an EMBL/GenBank/DDBJ whole genome shotgun (WGS) entry which is preliminary data.</text>
</comment>
<evidence type="ECO:0008006" key="4">
    <source>
        <dbReference type="Google" id="ProtNLM"/>
    </source>
</evidence>
<dbReference type="EMBL" id="JAXOTQ010000028">
    <property type="protein sequence ID" value="MDZ5492120.1"/>
    <property type="molecule type" value="Genomic_DNA"/>
</dbReference>
<accession>A0ABU5JHL8</accession>
<feature type="transmembrane region" description="Helical" evidence="1">
    <location>
        <begin position="444"/>
        <end position="468"/>
    </location>
</feature>
<evidence type="ECO:0000313" key="2">
    <source>
        <dbReference type="EMBL" id="MDZ5492120.1"/>
    </source>
</evidence>
<keyword evidence="1" id="KW-1133">Transmembrane helix</keyword>
<evidence type="ECO:0000313" key="3">
    <source>
        <dbReference type="Proteomes" id="UP001290101"/>
    </source>
</evidence>
<keyword evidence="1" id="KW-0472">Membrane</keyword>
<dbReference type="RefSeq" id="WP_322441956.1">
    <property type="nucleotide sequence ID" value="NZ_JAXOTQ010000028.1"/>
</dbReference>
<protein>
    <recommendedName>
        <fullName evidence="4">Membrane-associated oxidoreductase</fullName>
    </recommendedName>
</protein>
<keyword evidence="3" id="KW-1185">Reference proteome</keyword>
<gene>
    <name evidence="2" type="ORF">U2F25_22070</name>
</gene>
<proteinExistence type="predicted"/>
<dbReference type="Proteomes" id="UP001290101">
    <property type="component" value="Unassembled WGS sequence"/>
</dbReference>
<organism evidence="2 3">
    <name type="scientific">Micromonospora sicca</name>
    <dbReference type="NCBI Taxonomy" id="2202420"/>
    <lineage>
        <taxon>Bacteria</taxon>
        <taxon>Bacillati</taxon>
        <taxon>Actinomycetota</taxon>
        <taxon>Actinomycetes</taxon>
        <taxon>Micromonosporales</taxon>
        <taxon>Micromonosporaceae</taxon>
        <taxon>Micromonospora</taxon>
    </lineage>
</organism>
<keyword evidence="1" id="KW-0812">Transmembrane</keyword>
<feature type="transmembrane region" description="Helical" evidence="1">
    <location>
        <begin position="381"/>
        <end position="401"/>
    </location>
</feature>
<name>A0ABU5JHL8_9ACTN</name>
<reference evidence="2 3" key="1">
    <citation type="submission" date="2023-12" db="EMBL/GenBank/DDBJ databases">
        <title>Micromonospora sp. nov., isolated from Atacama Desert.</title>
        <authorList>
            <person name="Carro L."/>
            <person name="Golinska P."/>
            <person name="Klenk H.-P."/>
            <person name="Goodfellow M."/>
        </authorList>
    </citation>
    <scope>NUCLEOTIDE SEQUENCE [LARGE SCALE GENOMIC DNA]</scope>
    <source>
        <strain evidence="2 3">4G53</strain>
    </source>
</reference>
<sequence>MELELTAPERAVWQAFPRRALVDLGDAEDRVVRAGVIRALLLGAVPAEPGELAALMLVGAEIAGRLDLSYAEIPYPVRLSRCDFTDRIELVGARTREIDLAGSRLPGIWADKAVVEGNLRLAEVRSGPLHLVAARIEGALVLDEAHLVGAPAVEARLLSVGHDIRGEGLRCDGEVRLDNADVRGSVRLLRARLDNPQGRALAAVDITVGGVFNCCEGFTARGRINLSFADVGSQVCFERASLSSVAESTLACRQLRTTELVLSTSEPIDGEVDLRHARLGVLRDDPGTWPAKLRLDGLTYDTIQSPATAAHRLNWLARNRDGYSAQAYEQLAAMYRRRGEEDAGRAVLLRGQRHRRTGQSRPGRLWGYLQDVTVGYGYRPALAATWLVALLLLGTAVFAVAQPVPLDPARPLHFRAPIYTLDLLLPLVDLHQEAAFEPVGATAWVAYGLIACGWILVTTIAAGTTRVLRRG</sequence>